<evidence type="ECO:0000313" key="3">
    <source>
        <dbReference type="Proteomes" id="UP000219482"/>
    </source>
</evidence>
<name>A0A286GHJ2_9ACTN</name>
<dbReference type="AlphaFoldDB" id="A0A286GHJ2"/>
<dbReference type="PROSITE" id="PS51318">
    <property type="entry name" value="TAT"/>
    <property type="match status" value="1"/>
</dbReference>
<dbReference type="RefSeq" id="WP_097182791.1">
    <property type="nucleotide sequence ID" value="NZ_OCNK01000001.1"/>
</dbReference>
<dbReference type="OrthoDB" id="5196383at2"/>
<sequence>MISRRTALGVSGGLVAVAGAAVAGVVVTMPAGVDGAGAMLAEFRGHTETSDYADADAAPRDLLPQWTRTVGHDVTVVRPGDTSGDDSGSVRADMRLDPSSELPTSCTELPDVGMPWDGGGRWPDLGSATAHVCEGWITVVIDDALYLWTDDELRAPARS</sequence>
<reference evidence="3" key="1">
    <citation type="submission" date="2017-09" db="EMBL/GenBank/DDBJ databases">
        <authorList>
            <person name="Varghese N."/>
            <person name="Submissions S."/>
        </authorList>
    </citation>
    <scope>NUCLEOTIDE SEQUENCE [LARGE SCALE GENOMIC DNA]</scope>
    <source>
        <strain evidence="3">DSM 44270</strain>
    </source>
</reference>
<protein>
    <submittedName>
        <fullName evidence="2">Uncharacterized protein</fullName>
    </submittedName>
</protein>
<feature type="region of interest" description="Disordered" evidence="1">
    <location>
        <begin position="78"/>
        <end position="103"/>
    </location>
</feature>
<dbReference type="Proteomes" id="UP000219482">
    <property type="component" value="Unassembled WGS sequence"/>
</dbReference>
<proteinExistence type="predicted"/>
<dbReference type="EMBL" id="OCNK01000001">
    <property type="protein sequence ID" value="SOD95003.1"/>
    <property type="molecule type" value="Genomic_DNA"/>
</dbReference>
<keyword evidence="3" id="KW-1185">Reference proteome</keyword>
<organism evidence="2 3">
    <name type="scientific">Blastococcus haudaquaticus</name>
    <dbReference type="NCBI Taxonomy" id="1938745"/>
    <lineage>
        <taxon>Bacteria</taxon>
        <taxon>Bacillati</taxon>
        <taxon>Actinomycetota</taxon>
        <taxon>Actinomycetes</taxon>
        <taxon>Geodermatophilales</taxon>
        <taxon>Geodermatophilaceae</taxon>
        <taxon>Blastococcus</taxon>
    </lineage>
</organism>
<dbReference type="InterPro" id="IPR006311">
    <property type="entry name" value="TAT_signal"/>
</dbReference>
<accession>A0A286GHJ2</accession>
<evidence type="ECO:0000313" key="2">
    <source>
        <dbReference type="EMBL" id="SOD95003.1"/>
    </source>
</evidence>
<gene>
    <name evidence="2" type="ORF">SAMN06272739_1065</name>
</gene>
<evidence type="ECO:0000256" key="1">
    <source>
        <dbReference type="SAM" id="MobiDB-lite"/>
    </source>
</evidence>